<dbReference type="EMBL" id="VJWA01000001">
    <property type="protein sequence ID" value="TRW17752.1"/>
    <property type="molecule type" value="Genomic_DNA"/>
</dbReference>
<dbReference type="Proteomes" id="UP000317894">
    <property type="component" value="Unassembled WGS sequence"/>
</dbReference>
<dbReference type="InterPro" id="IPR009959">
    <property type="entry name" value="Cyclase_SnoaL-like"/>
</dbReference>
<dbReference type="GO" id="GO:0030638">
    <property type="term" value="P:polyketide metabolic process"/>
    <property type="evidence" value="ECO:0007669"/>
    <property type="project" value="InterPro"/>
</dbReference>
<keyword evidence="2" id="KW-1185">Reference proteome</keyword>
<sequence length="281" mass="30392">MSDLAALETAVRSHRAFDAVENAYLHRAWRDDDYGRTRGRAAIRDAAIAEIAEEGAGPVRIVDDLGDMIVLETAAGWRAHRWVRRDGERIVAETLIRDGAARARALGRDFGAEALRRGAGSPAHAPLGELRAGLGQFATTRQAALPHDFPDAARDLAHAVHRVWNGRAFGEIGARRWTGPDGRSGDGEAAAAWLTELFAALPDAVLLFERAIVAPDRVALLWRLHGHHLADGFGVAATGRRVRCHGSSVLTLIDGVVQAEDTLLDTLALATQLHRPAISYR</sequence>
<name>A0A552UHP8_9SPHN</name>
<dbReference type="OrthoDB" id="9792858at2"/>
<accession>A0A552UHP8</accession>
<protein>
    <submittedName>
        <fullName evidence="1">Ester cyclase</fullName>
    </submittedName>
</protein>
<evidence type="ECO:0000313" key="2">
    <source>
        <dbReference type="Proteomes" id="UP000317894"/>
    </source>
</evidence>
<organism evidence="1 2">
    <name type="scientific">Glacieibacterium frigidum</name>
    <dbReference type="NCBI Taxonomy" id="2593303"/>
    <lineage>
        <taxon>Bacteria</taxon>
        <taxon>Pseudomonadati</taxon>
        <taxon>Pseudomonadota</taxon>
        <taxon>Alphaproteobacteria</taxon>
        <taxon>Sphingomonadales</taxon>
        <taxon>Sphingosinicellaceae</taxon>
        <taxon>Glacieibacterium</taxon>
    </lineage>
</organism>
<dbReference type="RefSeq" id="WP_144236444.1">
    <property type="nucleotide sequence ID" value="NZ_VJWA01000001.1"/>
</dbReference>
<dbReference type="AlphaFoldDB" id="A0A552UHP8"/>
<evidence type="ECO:0000313" key="1">
    <source>
        <dbReference type="EMBL" id="TRW17752.1"/>
    </source>
</evidence>
<gene>
    <name evidence="1" type="ORF">FMM06_06340</name>
</gene>
<dbReference type="InterPro" id="IPR032710">
    <property type="entry name" value="NTF2-like_dom_sf"/>
</dbReference>
<reference evidence="1 2" key="1">
    <citation type="submission" date="2019-07" db="EMBL/GenBank/DDBJ databases">
        <title>Novel species isolated from glacier.</title>
        <authorList>
            <person name="Liu Q."/>
            <person name="Xin Y.-H."/>
        </authorList>
    </citation>
    <scope>NUCLEOTIDE SEQUENCE [LARGE SCALE GENOMIC DNA]</scope>
    <source>
        <strain evidence="1 2">LB1R16</strain>
    </source>
</reference>
<proteinExistence type="predicted"/>
<dbReference type="SUPFAM" id="SSF54427">
    <property type="entry name" value="NTF2-like"/>
    <property type="match status" value="1"/>
</dbReference>
<comment type="caution">
    <text evidence="1">The sequence shown here is derived from an EMBL/GenBank/DDBJ whole genome shotgun (WGS) entry which is preliminary data.</text>
</comment>
<dbReference type="Gene3D" id="3.10.450.50">
    <property type="match status" value="1"/>
</dbReference>
<dbReference type="Pfam" id="PF07366">
    <property type="entry name" value="SnoaL"/>
    <property type="match status" value="1"/>
</dbReference>